<keyword evidence="3" id="KW-0723">Serine/threonine-protein kinase</keyword>
<protein>
    <recommendedName>
        <fullName evidence="2">non-specific serine/threonine protein kinase</fullName>
        <ecNumber evidence="2">2.7.11.1</ecNumber>
    </recommendedName>
</protein>
<keyword evidence="8" id="KW-0175">Coiled coil</keyword>
<feature type="region of interest" description="Disordered" evidence="12">
    <location>
        <begin position="560"/>
        <end position="581"/>
    </location>
</feature>
<dbReference type="OrthoDB" id="10016527at2759"/>
<dbReference type="PANTHER" id="PTHR47167">
    <property type="entry name" value="SERINE/THREONINE-PROTEIN KINASE TAO1-LIKE PROTEIN"/>
    <property type="match status" value="1"/>
</dbReference>
<dbReference type="Proteomes" id="UP000887568">
    <property type="component" value="Unplaced"/>
</dbReference>
<evidence type="ECO:0000256" key="8">
    <source>
        <dbReference type="ARBA" id="ARBA00023054"/>
    </source>
</evidence>
<accession>A0A914AAE6</accession>
<evidence type="ECO:0000256" key="4">
    <source>
        <dbReference type="ARBA" id="ARBA00022679"/>
    </source>
</evidence>
<dbReference type="Pfam" id="PF00069">
    <property type="entry name" value="Pkinase"/>
    <property type="match status" value="1"/>
</dbReference>
<feature type="compositionally biased region" description="Basic and acidic residues" evidence="12">
    <location>
        <begin position="560"/>
        <end position="579"/>
    </location>
</feature>
<feature type="compositionally biased region" description="Low complexity" evidence="12">
    <location>
        <begin position="364"/>
        <end position="379"/>
    </location>
</feature>
<name>A0A914AAE6_PATMI</name>
<evidence type="ECO:0000256" key="2">
    <source>
        <dbReference type="ARBA" id="ARBA00012513"/>
    </source>
</evidence>
<dbReference type="GO" id="GO:0004674">
    <property type="term" value="F:protein serine/threonine kinase activity"/>
    <property type="evidence" value="ECO:0007669"/>
    <property type="project" value="UniProtKB-KW"/>
</dbReference>
<dbReference type="GeneID" id="119731613"/>
<evidence type="ECO:0000313" key="15">
    <source>
        <dbReference type="Proteomes" id="UP000887568"/>
    </source>
</evidence>
<keyword evidence="6" id="KW-0418">Kinase</keyword>
<dbReference type="CDD" id="cd06607">
    <property type="entry name" value="STKc_TAO"/>
    <property type="match status" value="1"/>
</dbReference>
<dbReference type="EC" id="2.7.11.1" evidence="2"/>
<dbReference type="SMART" id="SM00220">
    <property type="entry name" value="S_TKc"/>
    <property type="match status" value="1"/>
</dbReference>
<dbReference type="InterPro" id="IPR017441">
    <property type="entry name" value="Protein_kinase_ATP_BS"/>
</dbReference>
<feature type="binding site" evidence="11">
    <location>
        <position position="58"/>
    </location>
    <ligand>
        <name>ATP</name>
        <dbReference type="ChEBI" id="CHEBI:30616"/>
    </ligand>
</feature>
<dbReference type="EnsemblMetazoa" id="XM_038204815.1">
    <property type="protein sequence ID" value="XP_038060743.1"/>
    <property type="gene ID" value="LOC119731613"/>
</dbReference>
<feature type="region of interest" description="Disordered" evidence="12">
    <location>
        <begin position="324"/>
        <end position="387"/>
    </location>
</feature>
<feature type="compositionally biased region" description="Polar residues" evidence="12">
    <location>
        <begin position="956"/>
        <end position="970"/>
    </location>
</feature>
<evidence type="ECO:0000256" key="5">
    <source>
        <dbReference type="ARBA" id="ARBA00022741"/>
    </source>
</evidence>
<dbReference type="FunFam" id="3.30.200.20:FF:000029">
    <property type="entry name" value="Serine/threonine-protein kinase TAO2, putative"/>
    <property type="match status" value="1"/>
</dbReference>
<dbReference type="SUPFAM" id="SSF56112">
    <property type="entry name" value="Protein kinase-like (PK-like)"/>
    <property type="match status" value="1"/>
</dbReference>
<dbReference type="InterPro" id="IPR051234">
    <property type="entry name" value="TAO_STE20_kinase"/>
</dbReference>
<evidence type="ECO:0000259" key="13">
    <source>
        <dbReference type="PROSITE" id="PS50011"/>
    </source>
</evidence>
<feature type="compositionally biased region" description="Basic and acidic residues" evidence="12">
    <location>
        <begin position="602"/>
        <end position="631"/>
    </location>
</feature>
<feature type="compositionally biased region" description="Low complexity" evidence="12">
    <location>
        <begin position="339"/>
        <end position="349"/>
    </location>
</feature>
<organism evidence="14 15">
    <name type="scientific">Patiria miniata</name>
    <name type="common">Bat star</name>
    <name type="synonym">Asterina miniata</name>
    <dbReference type="NCBI Taxonomy" id="46514"/>
    <lineage>
        <taxon>Eukaryota</taxon>
        <taxon>Metazoa</taxon>
        <taxon>Echinodermata</taxon>
        <taxon>Eleutherozoa</taxon>
        <taxon>Asterozoa</taxon>
        <taxon>Asteroidea</taxon>
        <taxon>Valvatacea</taxon>
        <taxon>Valvatida</taxon>
        <taxon>Asterinidae</taxon>
        <taxon>Patiria</taxon>
    </lineage>
</organism>
<comment type="catalytic activity">
    <reaction evidence="10">
        <text>L-seryl-[protein] + ATP = O-phospho-L-seryl-[protein] + ADP + H(+)</text>
        <dbReference type="Rhea" id="RHEA:17989"/>
        <dbReference type="Rhea" id="RHEA-COMP:9863"/>
        <dbReference type="Rhea" id="RHEA-COMP:11604"/>
        <dbReference type="ChEBI" id="CHEBI:15378"/>
        <dbReference type="ChEBI" id="CHEBI:29999"/>
        <dbReference type="ChEBI" id="CHEBI:30616"/>
        <dbReference type="ChEBI" id="CHEBI:83421"/>
        <dbReference type="ChEBI" id="CHEBI:456216"/>
        <dbReference type="EC" id="2.7.11.1"/>
    </reaction>
</comment>
<dbReference type="Gene3D" id="3.30.200.20">
    <property type="entry name" value="Phosphorylase Kinase, domain 1"/>
    <property type="match status" value="1"/>
</dbReference>
<evidence type="ECO:0000256" key="9">
    <source>
        <dbReference type="ARBA" id="ARBA00047899"/>
    </source>
</evidence>
<evidence type="ECO:0000256" key="7">
    <source>
        <dbReference type="ARBA" id="ARBA00022840"/>
    </source>
</evidence>
<comment type="catalytic activity">
    <reaction evidence="9">
        <text>L-threonyl-[protein] + ATP = O-phospho-L-threonyl-[protein] + ADP + H(+)</text>
        <dbReference type="Rhea" id="RHEA:46608"/>
        <dbReference type="Rhea" id="RHEA-COMP:11060"/>
        <dbReference type="Rhea" id="RHEA-COMP:11605"/>
        <dbReference type="ChEBI" id="CHEBI:15378"/>
        <dbReference type="ChEBI" id="CHEBI:30013"/>
        <dbReference type="ChEBI" id="CHEBI:30616"/>
        <dbReference type="ChEBI" id="CHEBI:61977"/>
        <dbReference type="ChEBI" id="CHEBI:456216"/>
        <dbReference type="EC" id="2.7.11.1"/>
    </reaction>
</comment>
<evidence type="ECO:0000313" key="14">
    <source>
        <dbReference type="EnsemblMetazoa" id="XP_038060743.1"/>
    </source>
</evidence>
<keyword evidence="5 11" id="KW-0547">Nucleotide-binding</keyword>
<keyword evidence="7 11" id="KW-0067">ATP-binding</keyword>
<proteinExistence type="inferred from homology"/>
<keyword evidence="15" id="KW-1185">Reference proteome</keyword>
<keyword evidence="4" id="KW-0808">Transferase</keyword>
<dbReference type="PROSITE" id="PS50011">
    <property type="entry name" value="PROTEIN_KINASE_DOM"/>
    <property type="match status" value="1"/>
</dbReference>
<dbReference type="Gene3D" id="1.10.510.10">
    <property type="entry name" value="Transferase(Phosphotransferase) domain 1"/>
    <property type="match status" value="1"/>
</dbReference>
<dbReference type="InterPro" id="IPR000719">
    <property type="entry name" value="Prot_kinase_dom"/>
</dbReference>
<dbReference type="GO" id="GO:0005737">
    <property type="term" value="C:cytoplasm"/>
    <property type="evidence" value="ECO:0007669"/>
    <property type="project" value="TreeGrafter"/>
</dbReference>
<dbReference type="GO" id="GO:0005524">
    <property type="term" value="F:ATP binding"/>
    <property type="evidence" value="ECO:0007669"/>
    <property type="project" value="UniProtKB-UniRule"/>
</dbReference>
<feature type="region of interest" description="Disordered" evidence="12">
    <location>
        <begin position="492"/>
        <end position="518"/>
    </location>
</feature>
<feature type="compositionally biased region" description="Basic and acidic residues" evidence="12">
    <location>
        <begin position="495"/>
        <end position="505"/>
    </location>
</feature>
<evidence type="ECO:0000256" key="11">
    <source>
        <dbReference type="PROSITE-ProRule" id="PRU10141"/>
    </source>
</evidence>
<evidence type="ECO:0000256" key="12">
    <source>
        <dbReference type="SAM" id="MobiDB-lite"/>
    </source>
</evidence>
<feature type="region of interest" description="Disordered" evidence="12">
    <location>
        <begin position="602"/>
        <end position="639"/>
    </location>
</feature>
<evidence type="ECO:0000256" key="6">
    <source>
        <dbReference type="ARBA" id="ARBA00022777"/>
    </source>
</evidence>
<dbReference type="FunFam" id="1.10.510.10:FF:000030">
    <property type="entry name" value="Serine/threonine-protein kinase TAO2, putative"/>
    <property type="match status" value="1"/>
</dbReference>
<evidence type="ECO:0000256" key="3">
    <source>
        <dbReference type="ARBA" id="ARBA00022527"/>
    </source>
</evidence>
<sequence>MPLPTRVSQIKDSEVASFFSEEDPEKLFTDLQEIGHGSFGAVYFARNTRTGEVVAIKKMSYSGKSSNEKWQDIVKEVRFLRQVKHKNTIEYKGCYLREHTAWLSMEYCLGSASDIIEVHKKPLQEDEIAAICEDALNGLVYLHSNQRIHRDIKAGNILLTDNGTVKLADFGSASFLSPANSFVGTPYWMAPEVILAMDEGQYDGKVDIWSLGITCIELAERKPPLFNMNAMSALYHIAQNDPPSLGNSTEWSSAFRSFVETCLAKEPEHRPTAVQLCANEFIRRDRMNSVILDLIERTRRVVRELDNLNYRKMRKILMTETFNLNKGEGGEEDPEDGVSDSVSESVSSESGDDVFGGKASQSNSIGSQHSIQDSIQSSSNCGSINSLPGPSAEFDSFSRDSRHPYYCQAYSGLPPMHSGYSSAQDLTLGRSQDISLGYHSLKGPNNHASYAMKMGYQRNRRKMSSGTSLSSYADGSDNLEDQFKTIRPTSIVQRQAKEHESEMREQFTGYKRMRRQHQKQLQQLETRLKAEMEELRQKLDKEYEQCVQTNAKDVDKLLQKHQTEEDRKQKAAVSEEKKLMKSITSRQDTELKAFQQHQKREYKINKEQIKKEVDSTPKKEQDSVIRSRKESLQQQQQQAEQKLLQEQKRFLDTEIRKLKARLILSKHTQQQDQLREILHKRQIVKEMEHVMGLRHHEQTQSLEYRHLKQIQNLRSEQMEKQFETELANQGEYNKRAQRELRKKHGLETKQQPKNLKIKEQSIKKQYHDACKIQMKQFKQLQTQVLQNTAREKQKSVSKKMKEEQKRKMAILGEQYRLSSQEMLQSQSIRLSDSQQRECKELHETLKQELELLHAYQSKTRLQLDAQHMREKKDLEEWVSLRRARLEQRIEEDTVRLQSEKSEQIRHLLETQSTEIESFDAETLSMGFEALTIEKITQAYEGRMLDGPTGNGGSFRYRSNSTSSAGYNSTS</sequence>
<dbReference type="RefSeq" id="XP_038060743.1">
    <property type="nucleotide sequence ID" value="XM_038204815.1"/>
</dbReference>
<evidence type="ECO:0000256" key="1">
    <source>
        <dbReference type="ARBA" id="ARBA00008874"/>
    </source>
</evidence>
<evidence type="ECO:0000256" key="10">
    <source>
        <dbReference type="ARBA" id="ARBA00048679"/>
    </source>
</evidence>
<dbReference type="PANTHER" id="PTHR47167:SF4">
    <property type="entry name" value="SERINE_THREONINE-PROTEIN KINASE TAO"/>
    <property type="match status" value="1"/>
</dbReference>
<reference evidence="14" key="1">
    <citation type="submission" date="2022-11" db="UniProtKB">
        <authorList>
            <consortium name="EnsemblMetazoa"/>
        </authorList>
    </citation>
    <scope>IDENTIFICATION</scope>
</reference>
<dbReference type="InterPro" id="IPR011009">
    <property type="entry name" value="Kinase-like_dom_sf"/>
</dbReference>
<feature type="domain" description="Protein kinase" evidence="13">
    <location>
        <begin position="28"/>
        <end position="282"/>
    </location>
</feature>
<comment type="similarity">
    <text evidence="1">Belongs to the protein kinase superfamily. STE Ser/Thr protein kinase family. STE20 subfamily.</text>
</comment>
<dbReference type="AlphaFoldDB" id="A0A914AAE6"/>
<dbReference type="PROSITE" id="PS00107">
    <property type="entry name" value="PROTEIN_KINASE_ATP"/>
    <property type="match status" value="1"/>
</dbReference>
<feature type="region of interest" description="Disordered" evidence="12">
    <location>
        <begin position="942"/>
        <end position="970"/>
    </location>
</feature>
<dbReference type="OMA" id="QKKEYKH"/>